<dbReference type="InterPro" id="IPR011011">
    <property type="entry name" value="Znf_FYVE_PHD"/>
</dbReference>
<comment type="pathway">
    <text evidence="3">Protein modification; protein ubiquitination.</text>
</comment>
<keyword evidence="5" id="KW-0433">Leucine-rich repeat</keyword>
<evidence type="ECO:0000256" key="6">
    <source>
        <dbReference type="ARBA" id="ARBA00022679"/>
    </source>
</evidence>
<dbReference type="InterPro" id="IPR057714">
    <property type="entry name" value="PH_NISCH_C"/>
</dbReference>
<feature type="domain" description="PHD-type" evidence="17">
    <location>
        <begin position="28"/>
        <end position="143"/>
    </location>
</feature>
<feature type="compositionally biased region" description="Acidic residues" evidence="14">
    <location>
        <begin position="911"/>
        <end position="935"/>
    </location>
</feature>
<dbReference type="GO" id="GO:0005737">
    <property type="term" value="C:cytoplasm"/>
    <property type="evidence" value="ECO:0007669"/>
    <property type="project" value="UniProtKB-SubCell"/>
</dbReference>
<dbReference type="SUPFAM" id="SSF52075">
    <property type="entry name" value="Outer arm dynein light chain 1"/>
    <property type="match status" value="1"/>
</dbReference>
<dbReference type="SUPFAM" id="SSF57903">
    <property type="entry name" value="FYVE/PHD zinc finger"/>
    <property type="match status" value="1"/>
</dbReference>
<dbReference type="InterPro" id="IPR001965">
    <property type="entry name" value="Znf_PHD"/>
</dbReference>
<dbReference type="InterPro" id="IPR013083">
    <property type="entry name" value="Znf_RING/FYVE/PHD"/>
</dbReference>
<feature type="region of interest" description="Disordered" evidence="14">
    <location>
        <begin position="905"/>
        <end position="936"/>
    </location>
</feature>
<dbReference type="InterPro" id="IPR003591">
    <property type="entry name" value="Leu-rich_rpt_typical-subtyp"/>
</dbReference>
<keyword evidence="19" id="KW-1185">Reference proteome</keyword>
<dbReference type="InterPro" id="IPR037904">
    <property type="entry name" value="Nischarin_PX"/>
</dbReference>
<evidence type="ECO:0000259" key="15">
    <source>
        <dbReference type="PROSITE" id="PS50089"/>
    </source>
</evidence>
<evidence type="ECO:0000256" key="8">
    <source>
        <dbReference type="ARBA" id="ARBA00022737"/>
    </source>
</evidence>
<dbReference type="EMBL" id="KE161789">
    <property type="protein sequence ID" value="EPQ05308.1"/>
    <property type="molecule type" value="Genomic_DNA"/>
</dbReference>
<dbReference type="GO" id="GO:0008270">
    <property type="term" value="F:zinc ion binding"/>
    <property type="evidence" value="ECO:0007669"/>
    <property type="project" value="UniProtKB-KW"/>
</dbReference>
<dbReference type="Pfam" id="PF00787">
    <property type="entry name" value="PX"/>
    <property type="match status" value="1"/>
</dbReference>
<evidence type="ECO:0000256" key="12">
    <source>
        <dbReference type="ARBA" id="ARBA00023242"/>
    </source>
</evidence>
<dbReference type="InterPro" id="IPR059102">
    <property type="entry name" value="PHD_PHF7/G2E3-like"/>
</dbReference>
<dbReference type="PROSITE" id="PS51450">
    <property type="entry name" value="LRR"/>
    <property type="match status" value="5"/>
</dbReference>
<evidence type="ECO:0000256" key="2">
    <source>
        <dbReference type="ARBA" id="ARBA00004496"/>
    </source>
</evidence>
<dbReference type="CDD" id="cd06875">
    <property type="entry name" value="PX_IRAS"/>
    <property type="match status" value="1"/>
</dbReference>
<feature type="domain" description="PX" evidence="16">
    <location>
        <begin position="303"/>
        <end position="413"/>
    </location>
</feature>
<keyword evidence="6" id="KW-0808">Transferase</keyword>
<dbReference type="Gene3D" id="3.80.10.10">
    <property type="entry name" value="Ribonuclease Inhibitor"/>
    <property type="match status" value="2"/>
</dbReference>
<dbReference type="FunFam" id="3.30.1520.10:FF:000020">
    <property type="entry name" value="nischarin isoform X1"/>
    <property type="match status" value="1"/>
</dbReference>
<dbReference type="SMART" id="SM00369">
    <property type="entry name" value="LRR_TYP"/>
    <property type="match status" value="4"/>
</dbReference>
<dbReference type="Gene3D" id="3.30.1520.10">
    <property type="entry name" value="Phox-like domain"/>
    <property type="match status" value="1"/>
</dbReference>
<dbReference type="InterPro" id="IPR042013">
    <property type="entry name" value="PHF7/G2E3_ePHD"/>
</dbReference>
<dbReference type="GO" id="GO:0016740">
    <property type="term" value="F:transferase activity"/>
    <property type="evidence" value="ECO:0007669"/>
    <property type="project" value="UniProtKB-KW"/>
</dbReference>
<dbReference type="PANTHER" id="PTHR15454">
    <property type="entry name" value="NISCHARIN RELATED"/>
    <property type="match status" value="1"/>
</dbReference>
<dbReference type="Pfam" id="PF23142">
    <property type="entry name" value="PH_PLEKHM2"/>
    <property type="match status" value="1"/>
</dbReference>
<dbReference type="Gene3D" id="3.30.40.10">
    <property type="entry name" value="Zinc/RING finger domain, C3HC4 (zinc finger)"/>
    <property type="match status" value="2"/>
</dbReference>
<keyword evidence="4" id="KW-0963">Cytoplasm</keyword>
<dbReference type="Pfam" id="PF13771">
    <property type="entry name" value="zf-HC5HC2H"/>
    <property type="match status" value="1"/>
</dbReference>
<sequence length="1770" mass="197094">MYLICGHIPIAGKSAKTRRVTQGKPSSGPVCRLCLQEPGDPEKLGEFLQKDNLSVHYFCLILSSKLPQRGQSNRGFHGFLPEDIKKEAARASRKICFVCKKKGAAINCQKDHCVRNFHLPCGQERGCLSQFFGEYKSFCEKHRPTQDIHRGNAGEESCVLCCEDLSQASVENIQSPCCSQTIYHRKCIQKYAHTSAKHFFKCPQCNNREEFPQEMLRMGIHIPDRDAAWELEPGAFSELYQRYQHCDAPICLYEQGRDNFEDEGRWSLVLCATCGSRGTHRDCSSLRSNSKKWECEECAPSPKVTDYISENSGDIPCCSIFYSVYIIQVTDGNHEWTVKHRYSDFHDLHEKLVAEKKIDKNLLPPKKIIGKNSRSLVEKREKDLEVYLQTLLATFPGVAPRVLAHFLHFQFYEINGITAALAEELFEKGEQLLGAGEVFAIRPLQLYAVTEQLQLGKPTCASGDAKTDLGHILDFTCRLKYLKVSGTEGPFGTSNIQEQLLPFDLSIFKSLHQVEEVLVPEASEFDEWEPEGTALEGPVTAIIPTWQALTTLDLSHNSISKIDESVKLIPKLEFLDMSHNGVLVVDNLQHLYNLVHLDLSYNKLSSLEGVHTKLGNIKTLNLAGNLLESLSGLHKLYSLVNLDLSNNRIEQMEEVRSIGSLPCLEHVALLNNPLSIIPDYRTKVLAQFGERASEVCLDNSVTTEKELDTVEVLKAIQKAKEVKSKLGQPEKKVGEDCQLSAAPCVRPSSSPPTVAPTSASLPQPILSNQGIMFVQEEALASSLSSTDSLTPEDRPIARGCSDSLESIPAGQAPSDDLRDIPGAVGGASSEHSEPEVQVVPGSGQIIFLPFTCIGYTATNQDFIQRLSTLIRQAIERQLPAWIEAANQREEGQGEDDEDVAENRYFEMGPPDVEEEEEGGRGEEEEEEEEEEDGEEERLALEWALGADEDFLLEHIRILKVLWCFLIHVQGSIRQFAACLVLTDFGIAVFEIPHQESRGSSQHILSSLRFVFCFPHGDLTEFGFLMPELCLVLKVRHSENTLFIISDAANLHEFHADLRSCFAPQHMAMLCSPVLYGSHISLQEFLRQLLTFYKVAGGCQERSQGCFPVYLVYSDKRMVQTAAGDYSGNIEWASCTLCSAVRRSCCAPSEAVKSAAIPYWLLLTPQHLNVIKADFNPMPNRGTHNCRNRNSFKLSRVPLSTVLLDPTRSCTQPRGAFADGHVLELLVGYRFVTAIFVLPHEKFHFLRIYNQLRASLQDLKTVVIAKTPATGGQSQRPLVDGQPAENRVRCSGDQSPQEAPAEAPAPAPAPEEAPDLAQAKASAPEETPAPAPAETSVPALVPAEAPTEASAPEETPAAALVEAPAPAEAPAQYPSEHLIQSTSEENQIPSHLPACASLRHIASLRGSAIVEFFHSSIAEVENEELRHLMWSSVVFYQTPGLEVTACMLLSTKAVYFVLHDGLRQHFSEPLQDFWHQKNTDYNNSPFHISQCFVLKLSDLQTVNVGLFDQYFRLTGCSPMQVVTCLTRDSYLTHSFLQHLMAVLSSLERTPSPEPVDKDFYSEFGNKTTGKMENYELVHASRVKFTYPSEEEVGDLTFTVAQTMADPGKAPALSILLYVQAFQVGTPPPGRCRGTLRPKTLLLTSAEIFLLDEDFVHYPLPEFAKEPPQRDRYRLDDGRRVRDLDRVLMGYQTYPQALTLVFDDVQGHDLMGNVTLDHFGEVPDGLARAGQGREVQWQVFVPSAESREKLISLLARQWEALCGRELPVELTG</sequence>
<dbReference type="eggNOG" id="KOG1259">
    <property type="taxonomic scope" value="Eukaryota"/>
</dbReference>
<evidence type="ECO:0000313" key="19">
    <source>
        <dbReference type="Proteomes" id="UP000052978"/>
    </source>
</evidence>
<dbReference type="InterPro" id="IPR001611">
    <property type="entry name" value="Leu-rich_rpt"/>
</dbReference>
<accession>S7P523</accession>
<dbReference type="Pfam" id="PF25625">
    <property type="entry name" value="PH_NISCH_C"/>
    <property type="match status" value="1"/>
</dbReference>
<evidence type="ECO:0000259" key="17">
    <source>
        <dbReference type="PROSITE" id="PS51805"/>
    </source>
</evidence>
<dbReference type="SMART" id="SM00249">
    <property type="entry name" value="PHD"/>
    <property type="match status" value="2"/>
</dbReference>
<feature type="compositionally biased region" description="Low complexity" evidence="14">
    <location>
        <begin position="1320"/>
        <end position="1334"/>
    </location>
</feature>
<dbReference type="Proteomes" id="UP000052978">
    <property type="component" value="Unassembled WGS sequence"/>
</dbReference>
<keyword evidence="10" id="KW-0833">Ubl conjugation pathway</keyword>
<dbReference type="GO" id="GO:0035091">
    <property type="term" value="F:phosphatidylinositol binding"/>
    <property type="evidence" value="ECO:0007669"/>
    <property type="project" value="InterPro"/>
</dbReference>
<evidence type="ECO:0000256" key="3">
    <source>
        <dbReference type="ARBA" id="ARBA00004906"/>
    </source>
</evidence>
<keyword evidence="7" id="KW-0479">Metal-binding</keyword>
<organism evidence="18 19">
    <name type="scientific">Myotis brandtii</name>
    <name type="common">Brandt's bat</name>
    <dbReference type="NCBI Taxonomy" id="109478"/>
    <lineage>
        <taxon>Eukaryota</taxon>
        <taxon>Metazoa</taxon>
        <taxon>Chordata</taxon>
        <taxon>Craniata</taxon>
        <taxon>Vertebrata</taxon>
        <taxon>Euteleostomi</taxon>
        <taxon>Mammalia</taxon>
        <taxon>Eutheria</taxon>
        <taxon>Laurasiatheria</taxon>
        <taxon>Chiroptera</taxon>
        <taxon>Yangochiroptera</taxon>
        <taxon>Vespertilionidae</taxon>
        <taxon>Myotis</taxon>
    </lineage>
</organism>
<dbReference type="SUPFAM" id="SSF64268">
    <property type="entry name" value="PX domain"/>
    <property type="match status" value="1"/>
</dbReference>
<feature type="domain" description="RING-type" evidence="15">
    <location>
        <begin position="158"/>
        <end position="206"/>
    </location>
</feature>
<dbReference type="PROSITE" id="PS51805">
    <property type="entry name" value="EPHD"/>
    <property type="match status" value="1"/>
</dbReference>
<evidence type="ECO:0000256" key="13">
    <source>
        <dbReference type="PROSITE-ProRule" id="PRU00175"/>
    </source>
</evidence>
<dbReference type="CDD" id="cd15669">
    <property type="entry name" value="ePHD_PHF7_G2E3_like"/>
    <property type="match status" value="1"/>
</dbReference>
<evidence type="ECO:0000256" key="11">
    <source>
        <dbReference type="ARBA" id="ARBA00022833"/>
    </source>
</evidence>
<proteinExistence type="predicted"/>
<dbReference type="PANTHER" id="PTHR15454:SF35">
    <property type="entry name" value="NISCHARIN"/>
    <property type="match status" value="1"/>
</dbReference>
<dbReference type="GO" id="GO:0005634">
    <property type="term" value="C:nucleus"/>
    <property type="evidence" value="ECO:0007669"/>
    <property type="project" value="UniProtKB-SubCell"/>
</dbReference>
<protein>
    <submittedName>
        <fullName evidence="18">Nischarin</fullName>
    </submittedName>
</protein>
<dbReference type="FunFam" id="3.80.10.10:FF:001442">
    <property type="entry name" value="Nischarin"/>
    <property type="match status" value="1"/>
</dbReference>
<dbReference type="InterPro" id="IPR034732">
    <property type="entry name" value="EPHD"/>
</dbReference>
<evidence type="ECO:0000256" key="14">
    <source>
        <dbReference type="SAM" id="MobiDB-lite"/>
    </source>
</evidence>
<keyword evidence="8" id="KW-0677">Repeat</keyword>
<feature type="region of interest" description="Disordered" evidence="14">
    <location>
        <begin position="1269"/>
        <end position="1334"/>
    </location>
</feature>
<evidence type="ECO:0000256" key="10">
    <source>
        <dbReference type="ARBA" id="ARBA00022786"/>
    </source>
</evidence>
<dbReference type="PROSITE" id="PS50089">
    <property type="entry name" value="ZF_RING_2"/>
    <property type="match status" value="1"/>
</dbReference>
<dbReference type="InterPro" id="IPR036871">
    <property type="entry name" value="PX_dom_sf"/>
</dbReference>
<dbReference type="InterPro" id="IPR032675">
    <property type="entry name" value="LRR_dom_sf"/>
</dbReference>
<evidence type="ECO:0000256" key="4">
    <source>
        <dbReference type="ARBA" id="ARBA00022490"/>
    </source>
</evidence>
<dbReference type="PROSITE" id="PS50195">
    <property type="entry name" value="PX"/>
    <property type="match status" value="1"/>
</dbReference>
<dbReference type="CDD" id="cd15496">
    <property type="entry name" value="PHD_PHF7_G2E3_like"/>
    <property type="match status" value="1"/>
</dbReference>
<dbReference type="Pfam" id="PF26054">
    <property type="entry name" value="PHD_G2E3"/>
    <property type="match status" value="1"/>
</dbReference>
<evidence type="ECO:0000256" key="7">
    <source>
        <dbReference type="ARBA" id="ARBA00022723"/>
    </source>
</evidence>
<evidence type="ECO:0000256" key="5">
    <source>
        <dbReference type="ARBA" id="ARBA00022614"/>
    </source>
</evidence>
<dbReference type="InterPro" id="IPR025875">
    <property type="entry name" value="Leu-rich_rpt_4"/>
</dbReference>
<dbReference type="Pfam" id="PF12799">
    <property type="entry name" value="LRR_4"/>
    <property type="match status" value="2"/>
</dbReference>
<evidence type="ECO:0000256" key="9">
    <source>
        <dbReference type="ARBA" id="ARBA00022771"/>
    </source>
</evidence>
<dbReference type="GO" id="GO:0005178">
    <property type="term" value="F:integrin binding"/>
    <property type="evidence" value="ECO:0007669"/>
    <property type="project" value="InterPro"/>
</dbReference>
<dbReference type="InterPro" id="IPR001683">
    <property type="entry name" value="PX_dom"/>
</dbReference>
<dbReference type="FunFam" id="3.80.10.10:FF:000102">
    <property type="entry name" value="nischarin isoform X1"/>
    <property type="match status" value="1"/>
</dbReference>
<reference evidence="18 19" key="1">
    <citation type="journal article" date="2013" name="Nat. Commun.">
        <title>Genome analysis reveals insights into physiology and longevity of the Brandt's bat Myotis brandtii.</title>
        <authorList>
            <person name="Seim I."/>
            <person name="Fang X."/>
            <person name="Xiong Z."/>
            <person name="Lobanov A.V."/>
            <person name="Huang Z."/>
            <person name="Ma S."/>
            <person name="Feng Y."/>
            <person name="Turanov A.A."/>
            <person name="Zhu Y."/>
            <person name="Lenz T.L."/>
            <person name="Gerashchenko M.V."/>
            <person name="Fan D."/>
            <person name="Hee Yim S."/>
            <person name="Yao X."/>
            <person name="Jordan D."/>
            <person name="Xiong Y."/>
            <person name="Ma Y."/>
            <person name="Lyapunov A.N."/>
            <person name="Chen G."/>
            <person name="Kulakova O.I."/>
            <person name="Sun Y."/>
            <person name="Lee S.G."/>
            <person name="Bronson R.T."/>
            <person name="Moskalev A.A."/>
            <person name="Sunyaev S.R."/>
            <person name="Zhang G."/>
            <person name="Krogh A."/>
            <person name="Wang J."/>
            <person name="Gladyshev V.N."/>
        </authorList>
    </citation>
    <scope>NUCLEOTIDE SEQUENCE [LARGE SCALE GENOMIC DNA]</scope>
</reference>
<keyword evidence="12" id="KW-0539">Nucleus</keyword>
<keyword evidence="11" id="KW-0862">Zinc</keyword>
<keyword evidence="9 13" id="KW-0863">Zinc-finger</keyword>
<dbReference type="FunFam" id="3.30.40.10:FF:000132">
    <property type="entry name" value="G2/M phase-specific E3 ubiquitin-protein ligase"/>
    <property type="match status" value="1"/>
</dbReference>
<dbReference type="SMART" id="SM00312">
    <property type="entry name" value="PX"/>
    <property type="match status" value="1"/>
</dbReference>
<evidence type="ECO:0000313" key="18">
    <source>
        <dbReference type="EMBL" id="EPQ05308.1"/>
    </source>
</evidence>
<evidence type="ECO:0000259" key="16">
    <source>
        <dbReference type="PROSITE" id="PS50195"/>
    </source>
</evidence>
<evidence type="ECO:0000256" key="1">
    <source>
        <dbReference type="ARBA" id="ARBA00004123"/>
    </source>
</evidence>
<gene>
    <name evidence="18" type="ORF">D623_10006190</name>
</gene>
<dbReference type="InterPro" id="IPR001841">
    <property type="entry name" value="Znf_RING"/>
</dbReference>
<feature type="region of interest" description="Disordered" evidence="14">
    <location>
        <begin position="783"/>
        <end position="836"/>
    </location>
</feature>
<name>S7P523_MYOBR</name>
<dbReference type="SMART" id="SM00365">
    <property type="entry name" value="LRR_SD22"/>
    <property type="match status" value="5"/>
</dbReference>
<comment type="subcellular location">
    <subcellularLocation>
        <location evidence="2">Cytoplasm</location>
    </subcellularLocation>
    <subcellularLocation>
        <location evidence="1">Nucleus</location>
    </subcellularLocation>
</comment>
<dbReference type="InterPro" id="IPR057288">
    <property type="entry name" value="PH_PLEKHM2"/>
</dbReference>